<protein>
    <submittedName>
        <fullName evidence="5">Uncharacterized protein</fullName>
    </submittedName>
</protein>
<evidence type="ECO:0000256" key="2">
    <source>
        <dbReference type="ARBA" id="ARBA00022803"/>
    </source>
</evidence>
<evidence type="ECO:0000256" key="3">
    <source>
        <dbReference type="SAM" id="Coils"/>
    </source>
</evidence>
<feature type="region of interest" description="Disordered" evidence="4">
    <location>
        <begin position="329"/>
        <end position="352"/>
    </location>
</feature>
<dbReference type="Proteomes" id="UP000664859">
    <property type="component" value="Unassembled WGS sequence"/>
</dbReference>
<feature type="region of interest" description="Disordered" evidence="4">
    <location>
        <begin position="265"/>
        <end position="284"/>
    </location>
</feature>
<comment type="caution">
    <text evidence="5">The sequence shown here is derived from an EMBL/GenBank/DDBJ whole genome shotgun (WGS) entry which is preliminary data.</text>
</comment>
<dbReference type="SMART" id="SM00028">
    <property type="entry name" value="TPR"/>
    <property type="match status" value="2"/>
</dbReference>
<feature type="coiled-coil region" evidence="3">
    <location>
        <begin position="285"/>
        <end position="312"/>
    </location>
</feature>
<keyword evidence="3" id="KW-0175">Coiled coil</keyword>
<dbReference type="InterPro" id="IPR011990">
    <property type="entry name" value="TPR-like_helical_dom_sf"/>
</dbReference>
<dbReference type="AlphaFoldDB" id="A0A835ZDQ4"/>
<feature type="compositionally biased region" description="Gly residues" evidence="4">
    <location>
        <begin position="267"/>
        <end position="282"/>
    </location>
</feature>
<evidence type="ECO:0000313" key="5">
    <source>
        <dbReference type="EMBL" id="KAG5187083.1"/>
    </source>
</evidence>
<accession>A0A835ZDQ4</accession>
<dbReference type="EMBL" id="JAFCMP010000096">
    <property type="protein sequence ID" value="KAG5187083.1"/>
    <property type="molecule type" value="Genomic_DNA"/>
</dbReference>
<reference evidence="5" key="1">
    <citation type="submission" date="2021-02" db="EMBL/GenBank/DDBJ databases">
        <title>First Annotated Genome of the Yellow-green Alga Tribonema minus.</title>
        <authorList>
            <person name="Mahan K.M."/>
        </authorList>
    </citation>
    <scope>NUCLEOTIDE SEQUENCE</scope>
    <source>
        <strain evidence="5">UTEX B ZZ1240</strain>
    </source>
</reference>
<organism evidence="5 6">
    <name type="scientific">Tribonema minus</name>
    <dbReference type="NCBI Taxonomy" id="303371"/>
    <lineage>
        <taxon>Eukaryota</taxon>
        <taxon>Sar</taxon>
        <taxon>Stramenopiles</taxon>
        <taxon>Ochrophyta</taxon>
        <taxon>PX clade</taxon>
        <taxon>Xanthophyceae</taxon>
        <taxon>Tribonematales</taxon>
        <taxon>Tribonemataceae</taxon>
        <taxon>Tribonema</taxon>
    </lineage>
</organism>
<dbReference type="PANTHER" id="PTHR11242">
    <property type="entry name" value="ARYL HYDROCARBON RECEPTOR INTERACTING PROTEIN RELATED"/>
    <property type="match status" value="1"/>
</dbReference>
<evidence type="ECO:0000256" key="1">
    <source>
        <dbReference type="ARBA" id="ARBA00022737"/>
    </source>
</evidence>
<keyword evidence="6" id="KW-1185">Reference proteome</keyword>
<feature type="compositionally biased region" description="Low complexity" evidence="4">
    <location>
        <begin position="329"/>
        <end position="340"/>
    </location>
</feature>
<keyword evidence="2" id="KW-0802">TPR repeat</keyword>
<evidence type="ECO:0000313" key="6">
    <source>
        <dbReference type="Proteomes" id="UP000664859"/>
    </source>
</evidence>
<sequence length="515" mass="54940">MEGAPSFHNIIQEAVKLRTSTDAPLRSWFDGLPVFLQSTLFAPDAVLAIRQLPMQERLKAAAALKDVGNVHLKEQRHEEAASSYEQALSCVVYVSNRHADWTKRGIRDEDLTLVDCDGDPEHADDLRRVALSPDATVVHTYLPAATEVVVACYLNIALAYGRRGRHAAAVAACTRAIHTHPTSAKAHFRRAQARLASAGAGAHALDLAVADLARAAALGGGAAAARELRRRRAERAALRRRERGAFSGLFGWGEVVVGTAERVGAKDAGGAGGGGGGSGGGIRTRRDLQGAIEQLEKELEEATREGAEDKAAVIAETLDNMRGVLAQAVAEQQQQQQQRAPNHGSVGQQRPDWRNATPEMIADAKEHGIDLTNAAVVDYILQLERGEDVPDDTCDAPPAKVQLTAPNNASEVLTLRRPKSLTRQCAARRSSLTRAARWLRFSRNAQGSSGGGSSGAAHGTQVAWPPIPARASQQAHSWKLSAAFVAASVLWRLYRLGLLTTWFGTAAAGDASAVP</sequence>
<dbReference type="PANTHER" id="PTHR11242:SF0">
    <property type="entry name" value="TPR_REGION DOMAIN-CONTAINING PROTEIN"/>
    <property type="match status" value="1"/>
</dbReference>
<dbReference type="Gene3D" id="1.25.40.10">
    <property type="entry name" value="Tetratricopeptide repeat domain"/>
    <property type="match status" value="1"/>
</dbReference>
<keyword evidence="1" id="KW-0677">Repeat</keyword>
<dbReference type="InterPro" id="IPR019734">
    <property type="entry name" value="TPR_rpt"/>
</dbReference>
<dbReference type="InterPro" id="IPR039663">
    <property type="entry name" value="AIP/AIPL1/TTC9"/>
</dbReference>
<gene>
    <name evidence="5" type="ORF">JKP88DRAFT_308197</name>
</gene>
<proteinExistence type="predicted"/>
<dbReference type="OrthoDB" id="298012at2759"/>
<name>A0A835ZDQ4_9STRA</name>
<dbReference type="SUPFAM" id="SSF48452">
    <property type="entry name" value="TPR-like"/>
    <property type="match status" value="1"/>
</dbReference>
<evidence type="ECO:0000256" key="4">
    <source>
        <dbReference type="SAM" id="MobiDB-lite"/>
    </source>
</evidence>